<feature type="transmembrane region" description="Helical" evidence="1">
    <location>
        <begin position="122"/>
        <end position="142"/>
    </location>
</feature>
<organism evidence="2 3">
    <name type="scientific">Gordonia crocea</name>
    <dbReference type="NCBI Taxonomy" id="589162"/>
    <lineage>
        <taxon>Bacteria</taxon>
        <taxon>Bacillati</taxon>
        <taxon>Actinomycetota</taxon>
        <taxon>Actinomycetes</taxon>
        <taxon>Mycobacteriales</taxon>
        <taxon>Gordoniaceae</taxon>
        <taxon>Gordonia</taxon>
    </lineage>
</organism>
<name>A0A7M3SV56_9ACTN</name>
<dbReference type="RefSeq" id="WP_161925988.1">
    <property type="nucleotide sequence ID" value="NZ_BJOU01000001.1"/>
</dbReference>
<reference evidence="3" key="1">
    <citation type="submission" date="2019-06" db="EMBL/GenBank/DDBJ databases">
        <title>Gordonia isolated from sludge of a wastewater treatment plant.</title>
        <authorList>
            <person name="Tamura T."/>
            <person name="Aoyama K."/>
            <person name="Kang Y."/>
            <person name="Saito S."/>
            <person name="Akiyama N."/>
            <person name="Yazawa K."/>
            <person name="Gonoi T."/>
            <person name="Mikami Y."/>
        </authorList>
    </citation>
    <scope>NUCLEOTIDE SEQUENCE [LARGE SCALE GENOMIC DNA]</scope>
    <source>
        <strain evidence="3">NBRC 107697</strain>
    </source>
</reference>
<feature type="transmembrane region" description="Helical" evidence="1">
    <location>
        <begin position="184"/>
        <end position="207"/>
    </location>
</feature>
<keyword evidence="1" id="KW-1133">Transmembrane helix</keyword>
<dbReference type="AlphaFoldDB" id="A0A7M3SV56"/>
<keyword evidence="1" id="KW-0472">Membrane</keyword>
<evidence type="ECO:0000256" key="1">
    <source>
        <dbReference type="SAM" id="Phobius"/>
    </source>
</evidence>
<dbReference type="EMBL" id="BJOU01000001">
    <property type="protein sequence ID" value="GED96530.1"/>
    <property type="molecule type" value="Genomic_DNA"/>
</dbReference>
<keyword evidence="1" id="KW-0812">Transmembrane</keyword>
<feature type="transmembrane region" description="Helical" evidence="1">
    <location>
        <begin position="154"/>
        <end position="172"/>
    </location>
</feature>
<accession>A0A7M3SV56</accession>
<dbReference type="Proteomes" id="UP000444980">
    <property type="component" value="Unassembled WGS sequence"/>
</dbReference>
<sequence>MTVPDDDPDRIPTQAELDAMDLAEMTRSSGESDIRYPLPDDEPGAAPAALARDAWVCWWISAAAGIASAVYLLLNIGSLSDALQGRLRADMEQAIAEAASRVDKVSNPPKMPPDEFHGLAHFLPPVMLVALVFLLVVQFLLLRAVSVHHSRNSRNIFLATVLITLVCIPTGMDLLDFANAAPTMVIIGWIQFGALLLAGLCTLRPVVNRWLPTGRSLLPSKMVRQGGV</sequence>
<proteinExistence type="predicted"/>
<comment type="caution">
    <text evidence="2">The sequence shown here is derived from an EMBL/GenBank/DDBJ whole genome shotgun (WGS) entry which is preliminary data.</text>
</comment>
<protein>
    <submittedName>
        <fullName evidence="2">Uncharacterized protein</fullName>
    </submittedName>
</protein>
<keyword evidence="3" id="KW-1185">Reference proteome</keyword>
<feature type="transmembrane region" description="Helical" evidence="1">
    <location>
        <begin position="55"/>
        <end position="74"/>
    </location>
</feature>
<gene>
    <name evidence="2" type="ORF">nbrc107697_05690</name>
</gene>
<evidence type="ECO:0000313" key="3">
    <source>
        <dbReference type="Proteomes" id="UP000444980"/>
    </source>
</evidence>
<dbReference type="OrthoDB" id="4376396at2"/>
<evidence type="ECO:0000313" key="2">
    <source>
        <dbReference type="EMBL" id="GED96530.1"/>
    </source>
</evidence>